<comment type="similarity">
    <text evidence="5">Belongs to the globin family.</text>
</comment>
<gene>
    <name evidence="8" type="ORF">SYV04_41755</name>
</gene>
<feature type="non-terminal residue" evidence="8">
    <location>
        <position position="247"/>
    </location>
</feature>
<keyword evidence="9" id="KW-1185">Reference proteome</keyword>
<dbReference type="CDD" id="cd12131">
    <property type="entry name" value="HGbI-like"/>
    <property type="match status" value="1"/>
</dbReference>
<evidence type="ECO:0000259" key="7">
    <source>
        <dbReference type="PROSITE" id="PS01033"/>
    </source>
</evidence>
<feature type="compositionally biased region" description="Pro residues" evidence="6">
    <location>
        <begin position="1"/>
        <end position="14"/>
    </location>
</feature>
<reference evidence="8 9" key="1">
    <citation type="submission" date="2023-12" db="EMBL/GenBank/DDBJ databases">
        <title>the genome sequence of Hyalangium sp. s54d21.</title>
        <authorList>
            <person name="Zhang X."/>
        </authorList>
    </citation>
    <scope>NUCLEOTIDE SEQUENCE [LARGE SCALE GENOMIC DNA]</scope>
    <source>
        <strain evidence="9">s54d21</strain>
    </source>
</reference>
<dbReference type="EMBL" id="JAXIVS010000025">
    <property type="protein sequence ID" value="MDY7232986.1"/>
    <property type="molecule type" value="Genomic_DNA"/>
</dbReference>
<dbReference type="Pfam" id="PF00042">
    <property type="entry name" value="Globin"/>
    <property type="match status" value="1"/>
</dbReference>
<dbReference type="Proteomes" id="UP001291309">
    <property type="component" value="Unassembled WGS sequence"/>
</dbReference>
<keyword evidence="5" id="KW-0813">Transport</keyword>
<dbReference type="RefSeq" id="WP_321551699.1">
    <property type="nucleotide sequence ID" value="NZ_JAXIVS010000025.1"/>
</dbReference>
<feature type="compositionally biased region" description="Pro residues" evidence="6">
    <location>
        <begin position="200"/>
        <end position="214"/>
    </location>
</feature>
<evidence type="ECO:0000256" key="2">
    <source>
        <dbReference type="ARBA" id="ARBA00022621"/>
    </source>
</evidence>
<keyword evidence="4" id="KW-0408">Iron</keyword>
<accession>A0ABU5HHP2</accession>
<comment type="caution">
    <text evidence="8">The sequence shown here is derived from an EMBL/GenBank/DDBJ whole genome shotgun (WGS) entry which is preliminary data.</text>
</comment>
<evidence type="ECO:0000256" key="4">
    <source>
        <dbReference type="ARBA" id="ARBA00023004"/>
    </source>
</evidence>
<evidence type="ECO:0000256" key="5">
    <source>
        <dbReference type="RuleBase" id="RU000356"/>
    </source>
</evidence>
<keyword evidence="3" id="KW-0479">Metal-binding</keyword>
<dbReference type="InterPro" id="IPR009050">
    <property type="entry name" value="Globin-like_sf"/>
</dbReference>
<dbReference type="PANTHER" id="PTHR43396:SF3">
    <property type="entry name" value="FLAVOHEMOPROTEIN"/>
    <property type="match status" value="1"/>
</dbReference>
<feature type="compositionally biased region" description="Pro residues" evidence="6">
    <location>
        <begin position="222"/>
        <end position="247"/>
    </location>
</feature>
<dbReference type="InterPro" id="IPR012292">
    <property type="entry name" value="Globin/Proto"/>
</dbReference>
<keyword evidence="1 5" id="KW-0349">Heme</keyword>
<feature type="domain" description="Globin" evidence="7">
    <location>
        <begin position="48"/>
        <end position="182"/>
    </location>
</feature>
<protein>
    <submittedName>
        <fullName evidence="8">Globin family protein</fullName>
    </submittedName>
</protein>
<evidence type="ECO:0000256" key="1">
    <source>
        <dbReference type="ARBA" id="ARBA00022617"/>
    </source>
</evidence>
<dbReference type="Gene3D" id="1.10.490.10">
    <property type="entry name" value="Globins"/>
    <property type="match status" value="1"/>
</dbReference>
<dbReference type="InterPro" id="IPR000971">
    <property type="entry name" value="Globin"/>
</dbReference>
<name>A0ABU5HHP2_9BACT</name>
<evidence type="ECO:0000256" key="6">
    <source>
        <dbReference type="SAM" id="MobiDB-lite"/>
    </source>
</evidence>
<feature type="region of interest" description="Disordered" evidence="6">
    <location>
        <begin position="188"/>
        <end position="247"/>
    </location>
</feature>
<sequence>MFDPKQPAPPPNAPNPSSTVSYGAGAVPVPAGQRPAAQPNAPVAAKGGLNPRSVELVQRSWAQVAPISDAASNLFYDRLFELDPSVRPLFKSDLAQQKKKLMQMLSVAVDGLSNPQRLVPVLEQLGARHAGYMVQEHHYGLVGEALLWTLREGLGESFTPETEAAWKEVYGLVATVMKKAAASGAAKAAPPVPAAATERPGPPVPTAARPPMPVAAPAAQAAPPPPPASSAPPAPRPTAQPAPPAPA</sequence>
<dbReference type="SUPFAM" id="SSF46458">
    <property type="entry name" value="Globin-like"/>
    <property type="match status" value="1"/>
</dbReference>
<dbReference type="PANTHER" id="PTHR43396">
    <property type="entry name" value="FLAVOHEMOPROTEIN"/>
    <property type="match status" value="1"/>
</dbReference>
<feature type="region of interest" description="Disordered" evidence="6">
    <location>
        <begin position="1"/>
        <end position="46"/>
    </location>
</feature>
<organism evidence="8 9">
    <name type="scientific">Hyalangium rubrum</name>
    <dbReference type="NCBI Taxonomy" id="3103134"/>
    <lineage>
        <taxon>Bacteria</taxon>
        <taxon>Pseudomonadati</taxon>
        <taxon>Myxococcota</taxon>
        <taxon>Myxococcia</taxon>
        <taxon>Myxococcales</taxon>
        <taxon>Cystobacterineae</taxon>
        <taxon>Archangiaceae</taxon>
        <taxon>Hyalangium</taxon>
    </lineage>
</organism>
<proteinExistence type="inferred from homology"/>
<dbReference type="PROSITE" id="PS01033">
    <property type="entry name" value="GLOBIN"/>
    <property type="match status" value="1"/>
</dbReference>
<evidence type="ECO:0000313" key="8">
    <source>
        <dbReference type="EMBL" id="MDY7232986.1"/>
    </source>
</evidence>
<evidence type="ECO:0000313" key="9">
    <source>
        <dbReference type="Proteomes" id="UP001291309"/>
    </source>
</evidence>
<keyword evidence="2 5" id="KW-0561">Oxygen transport</keyword>
<evidence type="ECO:0000256" key="3">
    <source>
        <dbReference type="ARBA" id="ARBA00022723"/>
    </source>
</evidence>